<accession>A0A644V2B7</accession>
<dbReference type="InterPro" id="IPR033985">
    <property type="entry name" value="SusD-like_N"/>
</dbReference>
<evidence type="ECO:0000256" key="3">
    <source>
        <dbReference type="ARBA" id="ARBA00023136"/>
    </source>
</evidence>
<dbReference type="SUPFAM" id="SSF48452">
    <property type="entry name" value="TPR-like"/>
    <property type="match status" value="1"/>
</dbReference>
<dbReference type="GO" id="GO:0009279">
    <property type="term" value="C:cell outer membrane"/>
    <property type="evidence" value="ECO:0007669"/>
    <property type="project" value="UniProtKB-SubCell"/>
</dbReference>
<evidence type="ECO:0000259" key="5">
    <source>
        <dbReference type="Pfam" id="PF07980"/>
    </source>
</evidence>
<keyword evidence="2" id="KW-0732">Signal</keyword>
<proteinExistence type="predicted"/>
<sequence length="434" mass="48886">MLRRNFFITVITVSLLLLHTSCDSMLDLFPHSSVATDNLTEEDADLLLTGLYYYTQNKPTVNGYITQDILGGNFIRGGASGYATYQILLNDLITPESGFVSDPWNGYYTNLYQINEFITSVEKMTDSDKKNSLLGVAHFFRGLVYYNLVTRWGAVPLIKVPTTEDVAASPETEIWEFVEEEFGKAIQFCPQFSSNEYVSKEAAKALMARVKLATGKKAEAATLAEEVITSGFFGLDQFEKIFRRTANNEIIFAFTNLPEESSIRTSTFFYTRDSSVGGSYTYAPTNDVMNMFDPNDKRKDISVAVQATNNVLNKYPSGETSTDPIIITRLAEMYLISAEAKGLSNGLGRLNELRTFRGLAPVNPANETEFIDAILQERHLEFLGEGFRWFDLVRTGRLETKLNLDSKFNKLPVPSREMELNKLLEQNSHWKSAE</sequence>
<dbReference type="AlphaFoldDB" id="A0A644V2B7"/>
<evidence type="ECO:0000259" key="6">
    <source>
        <dbReference type="Pfam" id="PF14322"/>
    </source>
</evidence>
<dbReference type="EMBL" id="VSSQ01000198">
    <property type="protein sequence ID" value="MPL85012.1"/>
    <property type="molecule type" value="Genomic_DNA"/>
</dbReference>
<feature type="domain" description="RagB/SusD" evidence="5">
    <location>
        <begin position="316"/>
        <end position="399"/>
    </location>
</feature>
<protein>
    <recommendedName>
        <fullName evidence="8">SusD-like protein</fullName>
    </recommendedName>
</protein>
<dbReference type="CDD" id="cd08977">
    <property type="entry name" value="SusD"/>
    <property type="match status" value="1"/>
</dbReference>
<evidence type="ECO:0000256" key="2">
    <source>
        <dbReference type="ARBA" id="ARBA00022729"/>
    </source>
</evidence>
<dbReference type="Pfam" id="PF14322">
    <property type="entry name" value="SusD-like_3"/>
    <property type="match status" value="1"/>
</dbReference>
<evidence type="ECO:0000256" key="1">
    <source>
        <dbReference type="ARBA" id="ARBA00004442"/>
    </source>
</evidence>
<evidence type="ECO:0000313" key="7">
    <source>
        <dbReference type="EMBL" id="MPL85012.1"/>
    </source>
</evidence>
<organism evidence="7">
    <name type="scientific">bioreactor metagenome</name>
    <dbReference type="NCBI Taxonomy" id="1076179"/>
    <lineage>
        <taxon>unclassified sequences</taxon>
        <taxon>metagenomes</taxon>
        <taxon>ecological metagenomes</taxon>
    </lineage>
</organism>
<dbReference type="InterPro" id="IPR011990">
    <property type="entry name" value="TPR-like_helical_dom_sf"/>
</dbReference>
<evidence type="ECO:0000256" key="4">
    <source>
        <dbReference type="ARBA" id="ARBA00023237"/>
    </source>
</evidence>
<comment type="caution">
    <text evidence="7">The sequence shown here is derived from an EMBL/GenBank/DDBJ whole genome shotgun (WGS) entry which is preliminary data.</text>
</comment>
<reference evidence="7" key="1">
    <citation type="submission" date="2019-08" db="EMBL/GenBank/DDBJ databases">
        <authorList>
            <person name="Kucharzyk K."/>
            <person name="Murdoch R.W."/>
            <person name="Higgins S."/>
            <person name="Loffler F."/>
        </authorList>
    </citation>
    <scope>NUCLEOTIDE SEQUENCE</scope>
</reference>
<dbReference type="Pfam" id="PF07980">
    <property type="entry name" value="SusD_RagB"/>
    <property type="match status" value="1"/>
</dbReference>
<dbReference type="InterPro" id="IPR012944">
    <property type="entry name" value="SusD_RagB_dom"/>
</dbReference>
<comment type="subcellular location">
    <subcellularLocation>
        <location evidence="1">Cell outer membrane</location>
    </subcellularLocation>
</comment>
<feature type="domain" description="SusD-like N-terminal" evidence="6">
    <location>
        <begin position="26"/>
        <end position="212"/>
    </location>
</feature>
<evidence type="ECO:0008006" key="8">
    <source>
        <dbReference type="Google" id="ProtNLM"/>
    </source>
</evidence>
<name>A0A644V2B7_9ZZZZ</name>
<keyword evidence="4" id="KW-0998">Cell outer membrane</keyword>
<gene>
    <name evidence="7" type="ORF">SDC9_30978</name>
</gene>
<keyword evidence="3" id="KW-0472">Membrane</keyword>
<dbReference type="Gene3D" id="1.25.40.390">
    <property type="match status" value="1"/>
</dbReference>